<accession>A0A7M2X3H7</accession>
<dbReference type="RefSeq" id="WP_206295305.1">
    <property type="nucleotide sequence ID" value="NZ_CP063458.1"/>
</dbReference>
<dbReference type="SUPFAM" id="SSF53474">
    <property type="entry name" value="alpha/beta-Hydrolases"/>
    <property type="match status" value="1"/>
</dbReference>
<dbReference type="EMBL" id="CP063458">
    <property type="protein sequence ID" value="QOV91982.1"/>
    <property type="molecule type" value="Genomic_DNA"/>
</dbReference>
<evidence type="ECO:0000313" key="3">
    <source>
        <dbReference type="EMBL" id="QOV91982.1"/>
    </source>
</evidence>
<gene>
    <name evidence="3" type="ORF">IPV69_11760</name>
</gene>
<organism evidence="3 4">
    <name type="scientific">Humisphaera borealis</name>
    <dbReference type="NCBI Taxonomy" id="2807512"/>
    <lineage>
        <taxon>Bacteria</taxon>
        <taxon>Pseudomonadati</taxon>
        <taxon>Planctomycetota</taxon>
        <taxon>Phycisphaerae</taxon>
        <taxon>Tepidisphaerales</taxon>
        <taxon>Tepidisphaeraceae</taxon>
        <taxon>Humisphaera</taxon>
    </lineage>
</organism>
<dbReference type="InterPro" id="IPR049492">
    <property type="entry name" value="BD-FAE-like_dom"/>
</dbReference>
<evidence type="ECO:0000256" key="1">
    <source>
        <dbReference type="ARBA" id="ARBA00022801"/>
    </source>
</evidence>
<keyword evidence="1 3" id="KW-0378">Hydrolase</keyword>
<dbReference type="Proteomes" id="UP000593765">
    <property type="component" value="Chromosome"/>
</dbReference>
<dbReference type="KEGG" id="hbs:IPV69_11760"/>
<protein>
    <submittedName>
        <fullName evidence="3">Alpha/beta hydrolase</fullName>
    </submittedName>
</protein>
<proteinExistence type="predicted"/>
<dbReference type="GO" id="GO:0016787">
    <property type="term" value="F:hydrolase activity"/>
    <property type="evidence" value="ECO:0007669"/>
    <property type="project" value="UniProtKB-KW"/>
</dbReference>
<dbReference type="Pfam" id="PF20434">
    <property type="entry name" value="BD-FAE"/>
    <property type="match status" value="1"/>
</dbReference>
<dbReference type="InterPro" id="IPR050300">
    <property type="entry name" value="GDXG_lipolytic_enzyme"/>
</dbReference>
<evidence type="ECO:0000259" key="2">
    <source>
        <dbReference type="Pfam" id="PF20434"/>
    </source>
</evidence>
<dbReference type="InterPro" id="IPR029058">
    <property type="entry name" value="AB_hydrolase_fold"/>
</dbReference>
<feature type="domain" description="BD-FAE-like" evidence="2">
    <location>
        <begin position="56"/>
        <end position="164"/>
    </location>
</feature>
<evidence type="ECO:0000313" key="4">
    <source>
        <dbReference type="Proteomes" id="UP000593765"/>
    </source>
</evidence>
<dbReference type="PANTHER" id="PTHR48081:SF6">
    <property type="entry name" value="PEPTIDASE S9 PROLYL OLIGOPEPTIDASE CATALYTIC DOMAIN-CONTAINING PROTEIN"/>
    <property type="match status" value="1"/>
</dbReference>
<dbReference type="Gene3D" id="3.40.50.1820">
    <property type="entry name" value="alpha/beta hydrolase"/>
    <property type="match status" value="1"/>
</dbReference>
<reference evidence="3 4" key="1">
    <citation type="submission" date="2020-10" db="EMBL/GenBank/DDBJ databases">
        <title>Wide distribution of Phycisphaera-like planctomycetes from WD2101 soil group in peatlands and genome analysis of the first cultivated representative.</title>
        <authorList>
            <person name="Dedysh S.N."/>
            <person name="Beletsky A.V."/>
            <person name="Ivanova A."/>
            <person name="Kulichevskaya I.S."/>
            <person name="Suzina N.E."/>
            <person name="Philippov D.A."/>
            <person name="Rakitin A.L."/>
            <person name="Mardanov A.V."/>
            <person name="Ravin N.V."/>
        </authorList>
    </citation>
    <scope>NUCLEOTIDE SEQUENCE [LARGE SCALE GENOMIC DNA]</scope>
    <source>
        <strain evidence="3 4">M1803</strain>
    </source>
</reference>
<dbReference type="PANTHER" id="PTHR48081">
    <property type="entry name" value="AB HYDROLASE SUPERFAMILY PROTEIN C4A8.06C"/>
    <property type="match status" value="1"/>
</dbReference>
<name>A0A7M2X3H7_9BACT</name>
<dbReference type="AlphaFoldDB" id="A0A7M2X3H7"/>
<sequence>MATTLWATLAHAEDAKSWDPGIPLFEGKPPGYIADAGPETNDGNGRFGNVTTPTLAVHLPPKELRNGLAIVVCPGGGYSRVGIGPKGDAAIKYFVPRGVAIFVLKYRTRPPSKQVEVDALADVQRAVRMVRHRAAEWGVDPDRIGMLGWSAGSHLILNLASHNDTGNAAAADPIERQSCRPNFVAAMCPWPSRSKPANFPATKQTPPILMCSARDDKTAPTSFAKALRDAYIAAGIECTLHEVETGGHEAFTIEGPGEGGKWTETFWPWLSKIKMVQSELEPMTK</sequence>
<keyword evidence="4" id="KW-1185">Reference proteome</keyword>